<dbReference type="InterPro" id="IPR006135">
    <property type="entry name" value="T3SS_substrate_exporter"/>
</dbReference>
<evidence type="ECO:0000313" key="16">
    <source>
        <dbReference type="Proteomes" id="UP000023268"/>
    </source>
</evidence>
<organism evidence="15 16">
    <name type="scientific">Hylemonella gracilis str. Niagara R</name>
    <dbReference type="NCBI Taxonomy" id="1458275"/>
    <lineage>
        <taxon>Bacteria</taxon>
        <taxon>Pseudomonadati</taxon>
        <taxon>Pseudomonadota</taxon>
        <taxon>Betaproteobacteria</taxon>
        <taxon>Burkholderiales</taxon>
        <taxon>Comamonadaceae</taxon>
        <taxon>Hylemonella</taxon>
    </lineage>
</organism>
<dbReference type="EMBL" id="JEMG01000001">
    <property type="protein sequence ID" value="EYC50001.1"/>
    <property type="molecule type" value="Genomic_DNA"/>
</dbReference>
<feature type="transmembrane region" description="Helical" evidence="14">
    <location>
        <begin position="145"/>
        <end position="165"/>
    </location>
</feature>
<sequence length="416" mass="45217">MESSSQDRNLPASPRKLQRAREDGQVPRSRDFSHLAVLGGGAVTLVLVAPWIYEALRESLARHLSLSASDVRNPSFMLDHLHTMTLTGMGVSLAVAAIITTLAVLATLAGGGWVWTTKPLVPDFSRINPLKGLQGLFTKKKLAEVIKLAFIAFFVLVLAAVFIYYTLPSVATLVLQPSTAGIARMLQWLVMGCALLLAVILIVALVDLPLQIFLHKSELKMSLKEVKDEHKDIEGNPQMKSRRRQKQRELAQRQSLPKVPQADFVLMNPTHYAVAVKYEEKSMAAPRVVSKGADLLAMKIRDLAKAHQVPVLQSPVLARALYAHAELDQDIPSTLYTAVAQVLAYVYRLKAALQGRGPMPGEMPQPVVPPGMDPHEPRAAQAAYAASLAAKAKAAKAAAEAESVERTQSVSSVRAT</sequence>
<keyword evidence="7" id="KW-1005">Bacterial flagellum biogenesis</keyword>
<dbReference type="PANTHER" id="PTHR30531:SF12">
    <property type="entry name" value="FLAGELLAR BIOSYNTHETIC PROTEIN FLHB"/>
    <property type="match status" value="1"/>
</dbReference>
<dbReference type="AlphaFoldDB" id="A0A016XDW2"/>
<keyword evidence="11" id="KW-1006">Bacterial flagellum protein export</keyword>
<keyword evidence="6 14" id="KW-0812">Transmembrane</keyword>
<comment type="function">
    <text evidence="12">Required for formation of the rod structure in the basal body of the flagellar apparatus. Together with FliI and FliH, may constitute the export apparatus of flagellin.</text>
</comment>
<keyword evidence="4" id="KW-0813">Transport</keyword>
<dbReference type="SUPFAM" id="SSF160544">
    <property type="entry name" value="EscU C-terminal domain-like"/>
    <property type="match status" value="1"/>
</dbReference>
<keyword evidence="8" id="KW-0653">Protein transport</keyword>
<feature type="region of interest" description="Disordered" evidence="13">
    <location>
        <begin position="1"/>
        <end position="26"/>
    </location>
</feature>
<feature type="transmembrane region" description="Helical" evidence="14">
    <location>
        <begin position="185"/>
        <end position="214"/>
    </location>
</feature>
<keyword evidence="10 14" id="KW-0472">Membrane</keyword>
<evidence type="ECO:0000256" key="3">
    <source>
        <dbReference type="ARBA" id="ARBA00021622"/>
    </source>
</evidence>
<dbReference type="GO" id="GO:0044781">
    <property type="term" value="P:bacterial-type flagellum organization"/>
    <property type="evidence" value="ECO:0007669"/>
    <property type="project" value="UniProtKB-KW"/>
</dbReference>
<evidence type="ECO:0000256" key="5">
    <source>
        <dbReference type="ARBA" id="ARBA00022475"/>
    </source>
</evidence>
<dbReference type="GO" id="GO:0005886">
    <property type="term" value="C:plasma membrane"/>
    <property type="evidence" value="ECO:0007669"/>
    <property type="project" value="UniProtKB-SubCell"/>
</dbReference>
<reference evidence="15 16" key="1">
    <citation type="submission" date="2014-02" db="EMBL/GenBank/DDBJ databases">
        <title>Draft Genome of Hylemonella gracilis isolated from the Niagara River.</title>
        <authorList>
            <person name="Pawlowski D.R."/>
            <person name="Koudelka G.B."/>
        </authorList>
    </citation>
    <scope>NUCLEOTIDE SEQUENCE [LARGE SCALE GENOMIC DNA]</scope>
    <source>
        <strain evidence="15 16">Niagara R</strain>
    </source>
</reference>
<dbReference type="FunFam" id="3.40.1690.10:FF:000001">
    <property type="entry name" value="Flagellar biosynthetic protein FlhB"/>
    <property type="match status" value="1"/>
</dbReference>
<dbReference type="OrthoDB" id="9807950at2"/>
<comment type="subcellular location">
    <subcellularLocation>
        <location evidence="1">Cell membrane</location>
        <topology evidence="1">Multi-pass membrane protein</topology>
    </subcellularLocation>
</comment>
<evidence type="ECO:0000256" key="1">
    <source>
        <dbReference type="ARBA" id="ARBA00004651"/>
    </source>
</evidence>
<accession>A0A016XDW2</accession>
<keyword evidence="9 14" id="KW-1133">Transmembrane helix</keyword>
<evidence type="ECO:0000256" key="9">
    <source>
        <dbReference type="ARBA" id="ARBA00022989"/>
    </source>
</evidence>
<evidence type="ECO:0000256" key="4">
    <source>
        <dbReference type="ARBA" id="ARBA00022448"/>
    </source>
</evidence>
<evidence type="ECO:0000256" key="8">
    <source>
        <dbReference type="ARBA" id="ARBA00022927"/>
    </source>
</evidence>
<dbReference type="Proteomes" id="UP000023268">
    <property type="component" value="Unassembled WGS sequence"/>
</dbReference>
<dbReference type="eggNOG" id="COG1377">
    <property type="taxonomic scope" value="Bacteria"/>
</dbReference>
<evidence type="ECO:0000313" key="15">
    <source>
        <dbReference type="EMBL" id="EYC50001.1"/>
    </source>
</evidence>
<comment type="caution">
    <text evidence="15">The sequence shown here is derived from an EMBL/GenBank/DDBJ whole genome shotgun (WGS) entry which is preliminary data.</text>
</comment>
<evidence type="ECO:0000256" key="2">
    <source>
        <dbReference type="ARBA" id="ARBA00010690"/>
    </source>
</evidence>
<gene>
    <name evidence="15" type="ORF">AZ34_02165</name>
</gene>
<feature type="region of interest" description="Disordered" evidence="13">
    <location>
        <begin position="230"/>
        <end position="254"/>
    </location>
</feature>
<dbReference type="InterPro" id="IPR029025">
    <property type="entry name" value="T3SS_substrate_exporter_C"/>
</dbReference>
<evidence type="ECO:0000256" key="12">
    <source>
        <dbReference type="ARBA" id="ARBA00025078"/>
    </source>
</evidence>
<evidence type="ECO:0000256" key="7">
    <source>
        <dbReference type="ARBA" id="ARBA00022795"/>
    </source>
</evidence>
<dbReference type="Gene3D" id="6.10.250.2080">
    <property type="match status" value="1"/>
</dbReference>
<evidence type="ECO:0000256" key="6">
    <source>
        <dbReference type="ARBA" id="ARBA00022692"/>
    </source>
</evidence>
<dbReference type="PANTHER" id="PTHR30531">
    <property type="entry name" value="FLAGELLAR BIOSYNTHETIC PROTEIN FLHB"/>
    <property type="match status" value="1"/>
</dbReference>
<protein>
    <recommendedName>
        <fullName evidence="3">Flagellar biosynthetic protein FlhB</fullName>
    </recommendedName>
</protein>
<dbReference type="PRINTS" id="PR00950">
    <property type="entry name" value="TYPE3IMSPROT"/>
</dbReference>
<dbReference type="Gene3D" id="3.40.1690.10">
    <property type="entry name" value="secretion proteins EscU"/>
    <property type="match status" value="1"/>
</dbReference>
<comment type="similarity">
    <text evidence="2">Belongs to the type III secretion exporter family.</text>
</comment>
<feature type="transmembrane region" description="Helical" evidence="14">
    <location>
        <begin position="35"/>
        <end position="53"/>
    </location>
</feature>
<dbReference type="GO" id="GO:0009306">
    <property type="term" value="P:protein secretion"/>
    <property type="evidence" value="ECO:0007669"/>
    <property type="project" value="InterPro"/>
</dbReference>
<name>A0A016XDW2_9BURK</name>
<evidence type="ECO:0000256" key="14">
    <source>
        <dbReference type="SAM" id="Phobius"/>
    </source>
</evidence>
<dbReference type="Pfam" id="PF01312">
    <property type="entry name" value="Bac_export_2"/>
    <property type="match status" value="1"/>
</dbReference>
<evidence type="ECO:0000256" key="10">
    <source>
        <dbReference type="ARBA" id="ARBA00023136"/>
    </source>
</evidence>
<dbReference type="RefSeq" id="WP_035604321.1">
    <property type="nucleotide sequence ID" value="NZ_JEMG01000001.1"/>
</dbReference>
<evidence type="ECO:0000256" key="11">
    <source>
        <dbReference type="ARBA" id="ARBA00023225"/>
    </source>
</evidence>
<dbReference type="STRING" id="1458275.AZ34_02165"/>
<proteinExistence type="inferred from homology"/>
<feature type="transmembrane region" description="Helical" evidence="14">
    <location>
        <begin position="91"/>
        <end position="116"/>
    </location>
</feature>
<evidence type="ECO:0000256" key="13">
    <source>
        <dbReference type="SAM" id="MobiDB-lite"/>
    </source>
</evidence>
<keyword evidence="5" id="KW-1003">Cell membrane</keyword>